<dbReference type="Pfam" id="PF01408">
    <property type="entry name" value="GFO_IDH_MocA"/>
    <property type="match status" value="1"/>
</dbReference>
<dbReference type="AlphaFoldDB" id="A0A1M7B3T1"/>
<dbReference type="InterPro" id="IPR051450">
    <property type="entry name" value="Gfo/Idh/MocA_Oxidoreductases"/>
</dbReference>
<dbReference type="EMBL" id="FRAC01000035">
    <property type="protein sequence ID" value="SHL49678.1"/>
    <property type="molecule type" value="Genomic_DNA"/>
</dbReference>
<dbReference type="SUPFAM" id="SSF55347">
    <property type="entry name" value="Glyceraldehyde-3-phosphate dehydrogenase-like, C-terminal domain"/>
    <property type="match status" value="1"/>
</dbReference>
<dbReference type="STRING" id="1121322.SAMN02745136_05020"/>
<evidence type="ECO:0000313" key="3">
    <source>
        <dbReference type="Proteomes" id="UP000184386"/>
    </source>
</evidence>
<dbReference type="SUPFAM" id="SSF51735">
    <property type="entry name" value="NAD(P)-binding Rossmann-fold domains"/>
    <property type="match status" value="1"/>
</dbReference>
<dbReference type="PANTHER" id="PTHR43377:SF1">
    <property type="entry name" value="BILIVERDIN REDUCTASE A"/>
    <property type="match status" value="1"/>
</dbReference>
<reference evidence="2 3" key="1">
    <citation type="submission" date="2016-11" db="EMBL/GenBank/DDBJ databases">
        <authorList>
            <person name="Jaros S."/>
            <person name="Januszkiewicz K."/>
            <person name="Wedrychowicz H."/>
        </authorList>
    </citation>
    <scope>NUCLEOTIDE SEQUENCE [LARGE SCALE GENOMIC DNA]</scope>
    <source>
        <strain evidence="2 3">DSM 15929</strain>
    </source>
</reference>
<dbReference type="GO" id="GO:0000166">
    <property type="term" value="F:nucleotide binding"/>
    <property type="evidence" value="ECO:0007669"/>
    <property type="project" value="InterPro"/>
</dbReference>
<organism evidence="2 3">
    <name type="scientific">Anaerocolumna jejuensis DSM 15929</name>
    <dbReference type="NCBI Taxonomy" id="1121322"/>
    <lineage>
        <taxon>Bacteria</taxon>
        <taxon>Bacillati</taxon>
        <taxon>Bacillota</taxon>
        <taxon>Clostridia</taxon>
        <taxon>Lachnospirales</taxon>
        <taxon>Lachnospiraceae</taxon>
        <taxon>Anaerocolumna</taxon>
    </lineage>
</organism>
<feature type="domain" description="Gfo/Idh/MocA-like oxidoreductase N-terminal" evidence="1">
    <location>
        <begin position="6"/>
        <end position="105"/>
    </location>
</feature>
<dbReference type="InterPro" id="IPR000683">
    <property type="entry name" value="Gfo/Idh/MocA-like_OxRdtase_N"/>
</dbReference>
<evidence type="ECO:0000259" key="1">
    <source>
        <dbReference type="Pfam" id="PF01408"/>
    </source>
</evidence>
<protein>
    <submittedName>
        <fullName evidence="2">Predicted dehydrogenase</fullName>
    </submittedName>
</protein>
<dbReference type="Gene3D" id="3.40.50.720">
    <property type="entry name" value="NAD(P)-binding Rossmann-like Domain"/>
    <property type="match status" value="1"/>
</dbReference>
<gene>
    <name evidence="2" type="ORF">SAMN02745136_05020</name>
</gene>
<proteinExistence type="predicted"/>
<dbReference type="InterPro" id="IPR036291">
    <property type="entry name" value="NAD(P)-bd_dom_sf"/>
</dbReference>
<name>A0A1M7B3T1_9FIRM</name>
<sequence>MNMTYKIGMIGMGSIGNRHLKNVLMLLQKKNRSFCIDIIRSGKGNPINKDIMQFIDNIYYNYEDAPSNYDIIFITNPTFMHYETIKQFVSKTKHMFIEKPVFESINVSLDTLHLKENSIYYVACPLRYTKVIQYLKQNIKLGDVFSVRVICSSYLPEWRQDQDYRDTYSAHIDQGGGVSIDLIHEWDYIYYLFGQPRNVMNIKGKFSNLEIDSDDLSIYIADYVTMAVEVHLDYFGRKNSREIQIFTEDDTIVGDLVNSEVHFLKSGQRIQFNEERNGFQIKEIEHFFDIIDGKEMNDNDINHGLKILNIVMGDK</sequence>
<dbReference type="OrthoDB" id="9815825at2"/>
<dbReference type="Proteomes" id="UP000184386">
    <property type="component" value="Unassembled WGS sequence"/>
</dbReference>
<dbReference type="PANTHER" id="PTHR43377">
    <property type="entry name" value="BILIVERDIN REDUCTASE A"/>
    <property type="match status" value="1"/>
</dbReference>
<evidence type="ECO:0000313" key="2">
    <source>
        <dbReference type="EMBL" id="SHL49678.1"/>
    </source>
</evidence>
<keyword evidence="3" id="KW-1185">Reference proteome</keyword>
<accession>A0A1M7B3T1</accession>
<dbReference type="Gene3D" id="3.30.360.10">
    <property type="entry name" value="Dihydrodipicolinate Reductase, domain 2"/>
    <property type="match status" value="1"/>
</dbReference>